<feature type="transmembrane region" description="Helical" evidence="6">
    <location>
        <begin position="324"/>
        <end position="341"/>
    </location>
</feature>
<evidence type="ECO:0000259" key="8">
    <source>
        <dbReference type="Pfam" id="PF13567"/>
    </source>
</evidence>
<feature type="transmembrane region" description="Helical" evidence="6">
    <location>
        <begin position="281"/>
        <end position="304"/>
    </location>
</feature>
<feature type="transmembrane region" description="Helical" evidence="6">
    <location>
        <begin position="347"/>
        <end position="363"/>
    </location>
</feature>
<keyword evidence="5 6" id="KW-0472">Membrane</keyword>
<dbReference type="AlphaFoldDB" id="A0A917BS36"/>
<evidence type="ECO:0000256" key="1">
    <source>
        <dbReference type="ARBA" id="ARBA00004651"/>
    </source>
</evidence>
<dbReference type="GO" id="GO:0005886">
    <property type="term" value="C:plasma membrane"/>
    <property type="evidence" value="ECO:0007669"/>
    <property type="project" value="UniProtKB-SubCell"/>
</dbReference>
<dbReference type="PANTHER" id="PTHR30619">
    <property type="entry name" value="DNA INTERNALIZATION/COMPETENCE PROTEIN COMEC/REC2"/>
    <property type="match status" value="1"/>
</dbReference>
<evidence type="ECO:0000259" key="7">
    <source>
        <dbReference type="Pfam" id="PF03772"/>
    </source>
</evidence>
<evidence type="ECO:0000256" key="2">
    <source>
        <dbReference type="ARBA" id="ARBA00022475"/>
    </source>
</evidence>
<organism evidence="9 10">
    <name type="scientific">Terasakiella brassicae</name>
    <dbReference type="NCBI Taxonomy" id="1634917"/>
    <lineage>
        <taxon>Bacteria</taxon>
        <taxon>Pseudomonadati</taxon>
        <taxon>Pseudomonadota</taxon>
        <taxon>Alphaproteobacteria</taxon>
        <taxon>Rhodospirillales</taxon>
        <taxon>Terasakiellaceae</taxon>
        <taxon>Terasakiella</taxon>
    </lineage>
</organism>
<feature type="transmembrane region" description="Helical" evidence="6">
    <location>
        <begin position="240"/>
        <end position="269"/>
    </location>
</feature>
<reference evidence="9" key="1">
    <citation type="journal article" date="2014" name="Int. J. Syst. Evol. Microbiol.">
        <title>Complete genome sequence of Corynebacterium casei LMG S-19264T (=DSM 44701T), isolated from a smear-ripened cheese.</title>
        <authorList>
            <consortium name="US DOE Joint Genome Institute (JGI-PGF)"/>
            <person name="Walter F."/>
            <person name="Albersmeier A."/>
            <person name="Kalinowski J."/>
            <person name="Ruckert C."/>
        </authorList>
    </citation>
    <scope>NUCLEOTIDE SEQUENCE</scope>
    <source>
        <strain evidence="9">CGMCC 1.15254</strain>
    </source>
</reference>
<feature type="transmembrane region" description="Helical" evidence="6">
    <location>
        <begin position="440"/>
        <end position="458"/>
    </location>
</feature>
<feature type="transmembrane region" description="Helical" evidence="6">
    <location>
        <begin position="497"/>
        <end position="513"/>
    </location>
</feature>
<evidence type="ECO:0000256" key="3">
    <source>
        <dbReference type="ARBA" id="ARBA00022692"/>
    </source>
</evidence>
<proteinExistence type="predicted"/>
<feature type="transmembrane region" description="Helical" evidence="6">
    <location>
        <begin position="404"/>
        <end position="433"/>
    </location>
</feature>
<comment type="subcellular location">
    <subcellularLocation>
        <location evidence="1">Cell membrane</location>
        <topology evidence="1">Multi-pass membrane protein</topology>
    </subcellularLocation>
</comment>
<dbReference type="Pfam" id="PF03772">
    <property type="entry name" value="Competence"/>
    <property type="match status" value="1"/>
</dbReference>
<dbReference type="PANTHER" id="PTHR30619:SF1">
    <property type="entry name" value="RECOMBINATION PROTEIN 2"/>
    <property type="match status" value="1"/>
</dbReference>
<dbReference type="Pfam" id="PF13567">
    <property type="entry name" value="DUF4131"/>
    <property type="match status" value="1"/>
</dbReference>
<evidence type="ECO:0000313" key="9">
    <source>
        <dbReference type="EMBL" id="GGF52346.1"/>
    </source>
</evidence>
<evidence type="ECO:0000256" key="4">
    <source>
        <dbReference type="ARBA" id="ARBA00022989"/>
    </source>
</evidence>
<evidence type="ECO:0000256" key="5">
    <source>
        <dbReference type="ARBA" id="ARBA00023136"/>
    </source>
</evidence>
<feature type="domain" description="ComEC/Rec2-related protein" evidence="7">
    <location>
        <begin position="220"/>
        <end position="493"/>
    </location>
</feature>
<evidence type="ECO:0000313" key="10">
    <source>
        <dbReference type="Proteomes" id="UP000632498"/>
    </source>
</evidence>
<reference evidence="9" key="2">
    <citation type="submission" date="2020-09" db="EMBL/GenBank/DDBJ databases">
        <authorList>
            <person name="Sun Q."/>
            <person name="Zhou Y."/>
        </authorList>
    </citation>
    <scope>NUCLEOTIDE SEQUENCE</scope>
    <source>
        <strain evidence="9">CGMCC 1.15254</strain>
    </source>
</reference>
<feature type="transmembrane region" description="Helical" evidence="6">
    <location>
        <begin position="43"/>
        <end position="63"/>
    </location>
</feature>
<dbReference type="InterPro" id="IPR025405">
    <property type="entry name" value="DUF4131"/>
</dbReference>
<sequence length="664" mass="73899">MWIPVLLAVGIAFYFGITTELPTWTGLTCLFISGLTTYYLRDYYIVFLSTLSLTIIFVGFSSAQLRTLSVDTKVLPYSVGATQIQGRIAKIIPEEKGIKLVLDNLQISRLRADHIPSRVRLHANSPISNLKTGQWIKTRAVLKPLPQPVSPHAFDFQRYAYFKGIGAIGFIYGNLEILKNTEDGQYDLFAELRQSVQNRLTEFFHKPKDKDTLSLATTFLTGSKGLINEETMENVRKSGLAHLLAISGLHIGLVCALFFFCVRFLLSLIPALALRYPTKKWAAVFAIAATLFFTLLTGASVPTIRAFIMSTIVLVGVLLDRKAISLRSVAWAAIFILILFPESLMGASFQLSFAAVTALIAFYEHRKPSPSRPKIIGYIGDIFSSSLIATCATTPFAAYHFNRVALWGIGANLLAIPLTVFLIMPFGLAALILMPFHLEAFPLWVMGNGISALLWVANETAGLPFAQINISALNDFSLIFLTLAGLCLCLLKSKIRFPAFAIASFIALIVIYNNKQPDILISGDGRISAIQTESGEVVVSQLRRAAYTRENWLRRWGKDENQLNSFEQQLACDRQGCLLRNRNGYQIIFNRHSMALNEDCQRADILITPQHSPAVCTEPQLIIDQHSLKHSGAHAIYIDTTGQIEMETTRDVRGQRPWTIYGNH</sequence>
<keyword evidence="4 6" id="KW-1133">Transmembrane helix</keyword>
<keyword evidence="2" id="KW-1003">Cell membrane</keyword>
<dbReference type="EMBL" id="BMHV01000001">
    <property type="protein sequence ID" value="GGF52346.1"/>
    <property type="molecule type" value="Genomic_DNA"/>
</dbReference>
<feature type="domain" description="DUF4131" evidence="8">
    <location>
        <begin position="21"/>
        <end position="174"/>
    </location>
</feature>
<evidence type="ECO:0000256" key="6">
    <source>
        <dbReference type="SAM" id="Phobius"/>
    </source>
</evidence>
<protein>
    <submittedName>
        <fullName evidence="9">Competence protein ComEC</fullName>
    </submittedName>
</protein>
<gene>
    <name evidence="9" type="ORF">GCM10011332_02040</name>
</gene>
<keyword evidence="10" id="KW-1185">Reference proteome</keyword>
<dbReference type="Proteomes" id="UP000632498">
    <property type="component" value="Unassembled WGS sequence"/>
</dbReference>
<dbReference type="NCBIfam" id="TIGR00360">
    <property type="entry name" value="ComEC_N-term"/>
    <property type="match status" value="1"/>
</dbReference>
<feature type="transmembrane region" description="Helical" evidence="6">
    <location>
        <begin position="375"/>
        <end position="398"/>
    </location>
</feature>
<feature type="transmembrane region" description="Helical" evidence="6">
    <location>
        <begin position="470"/>
        <end position="490"/>
    </location>
</feature>
<dbReference type="InterPro" id="IPR052159">
    <property type="entry name" value="Competence_DNA_uptake"/>
</dbReference>
<dbReference type="InterPro" id="IPR004477">
    <property type="entry name" value="ComEC_N"/>
</dbReference>
<name>A0A917BS36_9PROT</name>
<keyword evidence="3 6" id="KW-0812">Transmembrane</keyword>
<comment type="caution">
    <text evidence="9">The sequence shown here is derived from an EMBL/GenBank/DDBJ whole genome shotgun (WGS) entry which is preliminary data.</text>
</comment>
<accession>A0A917BS36</accession>